<organism evidence="2 3">
    <name type="scientific">Actinosynnema pretiosum</name>
    <dbReference type="NCBI Taxonomy" id="42197"/>
    <lineage>
        <taxon>Bacteria</taxon>
        <taxon>Bacillati</taxon>
        <taxon>Actinomycetota</taxon>
        <taxon>Actinomycetes</taxon>
        <taxon>Pseudonocardiales</taxon>
        <taxon>Pseudonocardiaceae</taxon>
        <taxon>Actinosynnema</taxon>
    </lineage>
</organism>
<name>A0A290YZV2_9PSEU</name>
<dbReference type="Proteomes" id="UP000218505">
    <property type="component" value="Chromosome"/>
</dbReference>
<dbReference type="KEGG" id="apre:CNX65_02470"/>
<proteinExistence type="predicted"/>
<evidence type="ECO:0000313" key="3">
    <source>
        <dbReference type="Proteomes" id="UP000218505"/>
    </source>
</evidence>
<feature type="region of interest" description="Disordered" evidence="1">
    <location>
        <begin position="272"/>
        <end position="309"/>
    </location>
</feature>
<dbReference type="RefSeq" id="WP_096491322.1">
    <property type="nucleotide sequence ID" value="NZ_CP023445.1"/>
</dbReference>
<feature type="compositionally biased region" description="Low complexity" evidence="1">
    <location>
        <begin position="272"/>
        <end position="281"/>
    </location>
</feature>
<evidence type="ECO:0000313" key="2">
    <source>
        <dbReference type="EMBL" id="ATE52301.1"/>
    </source>
</evidence>
<dbReference type="Pfam" id="PF11228">
    <property type="entry name" value="DUF3027"/>
    <property type="match status" value="1"/>
</dbReference>
<dbReference type="InterPro" id="IPR021391">
    <property type="entry name" value="DUF3027"/>
</dbReference>
<keyword evidence="3" id="KW-1185">Reference proteome</keyword>
<gene>
    <name evidence="2" type="ORF">CNX65_02470</name>
</gene>
<protein>
    <recommendedName>
        <fullName evidence="4">DUF3027 domain-containing protein</fullName>
    </recommendedName>
</protein>
<sequence length="309" mass="31720">MTATPTQQPQPVLADPAAVRLARDAAQEEAGSEHVGAHVGVLVEDETSVTHFFEADHAGYRGWRWAVTVANAGEGTPVSVSEAVLLPGNDALVAPQWVPWNERVRAGDLGVGDLLPASPDDPRLAPGYVESEDPAVEEVALEVGLGRVRVLSREGVLDAAERWRGGDFGPRSEMARSAPAACGTCGFYLRIAGALGAAFGVCGNELTPADGHVVHVEYGCGAHSEVEVEGGSAVPVADVVYDDALLEVEVNEPVARSADDAVDVAADDVAADADGAAAGEGDTPGAVDEVERVSDTADATGVSARATAR</sequence>
<accession>A0A290YZV2</accession>
<dbReference type="EMBL" id="CP023445">
    <property type="protein sequence ID" value="ATE52301.1"/>
    <property type="molecule type" value="Genomic_DNA"/>
</dbReference>
<evidence type="ECO:0008006" key="4">
    <source>
        <dbReference type="Google" id="ProtNLM"/>
    </source>
</evidence>
<reference evidence="2" key="1">
    <citation type="submission" date="2017-09" db="EMBL/GenBank/DDBJ databases">
        <title>Complete Genome Sequence of ansamitocin-producing Bacterium Actinosynnema pretiosum X47.</title>
        <authorList>
            <person name="Cao G."/>
            <person name="Zong G."/>
            <person name="Zhong C."/>
            <person name="Fu J."/>
        </authorList>
    </citation>
    <scope>NUCLEOTIDE SEQUENCE [LARGE SCALE GENOMIC DNA]</scope>
    <source>
        <strain evidence="2">X47</strain>
    </source>
</reference>
<dbReference type="AlphaFoldDB" id="A0A290YZV2"/>
<evidence type="ECO:0000256" key="1">
    <source>
        <dbReference type="SAM" id="MobiDB-lite"/>
    </source>
</evidence>